<protein>
    <submittedName>
        <fullName evidence="2">Predicted protein</fullName>
    </submittedName>
</protein>
<accession>F2E818</accession>
<evidence type="ECO:0000256" key="1">
    <source>
        <dbReference type="SAM" id="Phobius"/>
    </source>
</evidence>
<keyword evidence="1" id="KW-1133">Transmembrane helix</keyword>
<evidence type="ECO:0000313" key="2">
    <source>
        <dbReference type="EMBL" id="BAK03490.1"/>
    </source>
</evidence>
<reference evidence="2" key="1">
    <citation type="journal article" date="2011" name="Plant Physiol.">
        <title>Comprehensive sequence analysis of 24,783 barley full-length cDNAs derived from 12 clone libraries.</title>
        <authorList>
            <person name="Matsumoto T."/>
            <person name="Tanaka T."/>
            <person name="Sakai H."/>
            <person name="Amano N."/>
            <person name="Kanamori H."/>
            <person name="Kurita K."/>
            <person name="Kikuta A."/>
            <person name="Kamiya K."/>
            <person name="Yamamoto M."/>
            <person name="Ikawa H."/>
            <person name="Fujii N."/>
            <person name="Hori K."/>
            <person name="Itoh T."/>
            <person name="Sato K."/>
        </authorList>
    </citation>
    <scope>NUCLEOTIDE SEQUENCE</scope>
    <source>
        <tissue evidence="2">Shoot and root</tissue>
    </source>
</reference>
<dbReference type="EMBL" id="AK372292">
    <property type="protein sequence ID" value="BAK03490.1"/>
    <property type="molecule type" value="mRNA"/>
</dbReference>
<keyword evidence="1" id="KW-0472">Membrane</keyword>
<proteinExistence type="evidence at transcript level"/>
<dbReference type="AlphaFoldDB" id="F2E818"/>
<feature type="transmembrane region" description="Helical" evidence="1">
    <location>
        <begin position="25"/>
        <end position="42"/>
    </location>
</feature>
<organism evidence="2">
    <name type="scientific">Hordeum vulgare subsp. vulgare</name>
    <name type="common">Domesticated barley</name>
    <dbReference type="NCBI Taxonomy" id="112509"/>
    <lineage>
        <taxon>Eukaryota</taxon>
        <taxon>Viridiplantae</taxon>
        <taxon>Streptophyta</taxon>
        <taxon>Embryophyta</taxon>
        <taxon>Tracheophyta</taxon>
        <taxon>Spermatophyta</taxon>
        <taxon>Magnoliopsida</taxon>
        <taxon>Liliopsida</taxon>
        <taxon>Poales</taxon>
        <taxon>Poaceae</taxon>
        <taxon>BOP clade</taxon>
        <taxon>Pooideae</taxon>
        <taxon>Triticodae</taxon>
        <taxon>Triticeae</taxon>
        <taxon>Hordeinae</taxon>
        <taxon>Hordeum</taxon>
    </lineage>
</organism>
<keyword evidence="1" id="KW-0812">Transmembrane</keyword>
<name>F2E818_HORVV</name>
<sequence length="103" mass="11913">MHRLRYVAHLQIHLHMNEIALHGRSMLYILVGCHGISNGFLLHRKFASSCLRNLHMDTESCNHLLHHGMHKKGTAEHHVCTPHWFLVYSSSSYPSFNAKAEME</sequence>